<dbReference type="InterPro" id="IPR036291">
    <property type="entry name" value="NAD(P)-bd_dom_sf"/>
</dbReference>
<protein>
    <submittedName>
        <fullName evidence="2">SDR family oxidoreductase</fullName>
    </submittedName>
</protein>
<sequence length="283" mass="30988">MSAAPDARRRATVFGAAGFVGRHLVAHLEAEGWSVRAIRRGDESWRGAELGHVFYCIGLTANFRQRPFETVEAHVGMLADVLRQARFDSLVYLSSTRVYSAAASTREEAPIPVEPSDPSDLYDISKLMGEALCLSRPEPTVRVARLSNVFGDDMGPTNFLGSLIRDAVVDGRIVLGQDLGSEKDYVAVDYVARALAAIAERGTERLYNVARGRNTSHAAIVETLAKTLMLRVEVLPCSPIVRFAPIVTQRLAALLPEDSIDPLDRLAVLIAKTRDMTERDSKP</sequence>
<dbReference type="PANTHER" id="PTHR43245">
    <property type="entry name" value="BIFUNCTIONAL POLYMYXIN RESISTANCE PROTEIN ARNA"/>
    <property type="match status" value="1"/>
</dbReference>
<evidence type="ECO:0000313" key="2">
    <source>
        <dbReference type="EMBL" id="XBY43842.1"/>
    </source>
</evidence>
<dbReference type="AlphaFoldDB" id="A0AAU7XAB1"/>
<evidence type="ECO:0000259" key="1">
    <source>
        <dbReference type="Pfam" id="PF01370"/>
    </source>
</evidence>
<dbReference type="Gene3D" id="3.90.25.10">
    <property type="entry name" value="UDP-galactose 4-epimerase, domain 1"/>
    <property type="match status" value="1"/>
</dbReference>
<name>A0AAU7XAB1_9HYPH</name>
<dbReference type="RefSeq" id="WP_407048941.1">
    <property type="nucleotide sequence ID" value="NZ_CP158568.1"/>
</dbReference>
<reference evidence="2" key="1">
    <citation type="submission" date="2024-06" db="EMBL/GenBank/DDBJ databases">
        <title>Methylostella associata gen. nov., sp. nov., a novel Ancalomicrobiaceae-affiliated facultatively methylotrophic bacteria that feed on methanotrophs of the genus Methylococcus.</title>
        <authorList>
            <person name="Saltykova V."/>
            <person name="Danilova O.V."/>
            <person name="Oshkin I.Y."/>
            <person name="Belova S.E."/>
            <person name="Pimenov N.V."/>
            <person name="Dedysh S.N."/>
        </authorList>
    </citation>
    <scope>NUCLEOTIDE SEQUENCE</scope>
    <source>
        <strain evidence="2">S20</strain>
    </source>
</reference>
<feature type="domain" description="NAD-dependent epimerase/dehydratase" evidence="1">
    <location>
        <begin position="60"/>
        <end position="210"/>
    </location>
</feature>
<accession>A0AAU7XAB1</accession>
<dbReference type="KEGG" id="mflg:ABS361_17505"/>
<proteinExistence type="predicted"/>
<dbReference type="Pfam" id="PF01370">
    <property type="entry name" value="Epimerase"/>
    <property type="match status" value="2"/>
</dbReference>
<gene>
    <name evidence="2" type="ORF">ABS361_17505</name>
</gene>
<organism evidence="2">
    <name type="scientific">Methyloraptor flagellatus</name>
    <dbReference type="NCBI Taxonomy" id="3162530"/>
    <lineage>
        <taxon>Bacteria</taxon>
        <taxon>Pseudomonadati</taxon>
        <taxon>Pseudomonadota</taxon>
        <taxon>Alphaproteobacteria</taxon>
        <taxon>Hyphomicrobiales</taxon>
        <taxon>Ancalomicrobiaceae</taxon>
        <taxon>Methyloraptor</taxon>
    </lineage>
</organism>
<dbReference type="CDD" id="cd08946">
    <property type="entry name" value="SDR_e"/>
    <property type="match status" value="1"/>
</dbReference>
<feature type="domain" description="NAD-dependent epimerase/dehydratase" evidence="1">
    <location>
        <begin position="12"/>
        <end position="50"/>
    </location>
</feature>
<dbReference type="Gene3D" id="3.40.50.720">
    <property type="entry name" value="NAD(P)-binding Rossmann-like Domain"/>
    <property type="match status" value="2"/>
</dbReference>
<dbReference type="EMBL" id="CP158568">
    <property type="protein sequence ID" value="XBY43842.1"/>
    <property type="molecule type" value="Genomic_DNA"/>
</dbReference>
<dbReference type="InterPro" id="IPR050177">
    <property type="entry name" value="Lipid_A_modif_metabolic_enz"/>
</dbReference>
<dbReference type="InterPro" id="IPR001509">
    <property type="entry name" value="Epimerase_deHydtase"/>
</dbReference>
<dbReference type="SUPFAM" id="SSF51735">
    <property type="entry name" value="NAD(P)-binding Rossmann-fold domains"/>
    <property type="match status" value="1"/>
</dbReference>